<dbReference type="EMBL" id="CP028843">
    <property type="protein sequence ID" value="AWB22057.1"/>
    <property type="molecule type" value="Genomic_DNA"/>
</dbReference>
<reference evidence="7 8" key="1">
    <citation type="submission" date="2018-04" db="EMBL/GenBank/DDBJ databases">
        <title>Methylobacterium sp. PR1016A genome.</title>
        <authorList>
            <person name="Park W."/>
        </authorList>
    </citation>
    <scope>NUCLEOTIDE SEQUENCE [LARGE SCALE GENOMIC DNA]</scope>
    <source>
        <strain evidence="7 8">PR1016A</strain>
    </source>
</reference>
<evidence type="ECO:0000256" key="4">
    <source>
        <dbReference type="SAM" id="Phobius"/>
    </source>
</evidence>
<dbReference type="SMART" id="SM00283">
    <property type="entry name" value="MA"/>
    <property type="match status" value="1"/>
</dbReference>
<evidence type="ECO:0000313" key="7">
    <source>
        <dbReference type="EMBL" id="AWB22057.1"/>
    </source>
</evidence>
<feature type="domain" description="Methyl-accepting transducer" evidence="5">
    <location>
        <begin position="428"/>
        <end position="678"/>
    </location>
</feature>
<accession>A0A2R4WKJ8</accession>
<sequence>MTSWSLRATILSIVVILGISLIAVAGLQVVASIDGRETARQVSIDAVAGRDLFTSLSQVRLERGFIRSAFMAEGEAGRRYRAPLLEARTEADRSVAAAASGLRMAAAPALAERGARLDALFAEWQQIRAQAEAELGKALPERDKSLLTRLYAVGDRFLAEIEASAKVVDAAIQSQDASLGVLLNTRATTWLARTETGRLNGIIGTLAVADRTATEGERLQAITADVQSRTAWQVVGRTIEAGGFDRALREAYDRGSAVNFGGRLEAIRREAVTAILAGRKVPVTTAEWDTVTGEGQAAVSAMGLALMDSVVAEAQARSDAATRKVLVYACVVGVTIVLLLCSVVIVQTRIVRGLRELAAAMRDLAAGRADIAVPGLTRRDELGAMAAVVQVFKDNLIRTRALEEETALARASAEDQRRAAMRQIGQDFQNAVGGIVRSVSTAATALQGTATAMTHAAAETVSQAAAVSASAGQTASSVGTVATAAEQLGSSVQEIGRQVAGSNELVRIAVGEAEQAAGGVESLSAIVARIGDVVSLISSIAGQTNLLALNATIEAARAGEAGRGFAVVAAEVKALADQTAKATEEIGRQIAQVQGATGRTVAAIGGIGARIREISAVAASIAAAVDEQGAATQEIVRGIGQAAERTDEVTRTIAGVARVSESTGTAAGQVLDAASDLSRESSHLAEEVSCFMVSLQAA</sequence>
<keyword evidence="4" id="KW-1133">Transmembrane helix</keyword>
<dbReference type="Pfam" id="PF00015">
    <property type="entry name" value="MCPsignal"/>
    <property type="match status" value="1"/>
</dbReference>
<evidence type="ECO:0000256" key="1">
    <source>
        <dbReference type="ARBA" id="ARBA00023224"/>
    </source>
</evidence>
<comment type="similarity">
    <text evidence="2">Belongs to the methyl-accepting chemotaxis (MCP) protein family.</text>
</comment>
<feature type="transmembrane region" description="Helical" evidence="4">
    <location>
        <begin position="6"/>
        <end position="31"/>
    </location>
</feature>
<dbReference type="Proteomes" id="UP000244755">
    <property type="component" value="Chromosome 1"/>
</dbReference>
<dbReference type="Gene3D" id="1.10.287.950">
    <property type="entry name" value="Methyl-accepting chemotaxis protein"/>
    <property type="match status" value="1"/>
</dbReference>
<evidence type="ECO:0000313" key="8">
    <source>
        <dbReference type="Proteomes" id="UP000244755"/>
    </source>
</evidence>
<dbReference type="SUPFAM" id="SSF58104">
    <property type="entry name" value="Methyl-accepting chemotaxis protein (MCP) signaling domain"/>
    <property type="match status" value="1"/>
</dbReference>
<dbReference type="InterPro" id="IPR003660">
    <property type="entry name" value="HAMP_dom"/>
</dbReference>
<keyword evidence="1 3" id="KW-0807">Transducer</keyword>
<name>A0A2R4WKJ8_9HYPH</name>
<dbReference type="PANTHER" id="PTHR32089:SF112">
    <property type="entry name" value="LYSOZYME-LIKE PROTEIN-RELATED"/>
    <property type="match status" value="1"/>
</dbReference>
<dbReference type="GO" id="GO:0016020">
    <property type="term" value="C:membrane"/>
    <property type="evidence" value="ECO:0007669"/>
    <property type="project" value="InterPro"/>
</dbReference>
<organism evidence="7 8">
    <name type="scientific">Methylobacterium currus</name>
    <dbReference type="NCBI Taxonomy" id="2051553"/>
    <lineage>
        <taxon>Bacteria</taxon>
        <taxon>Pseudomonadati</taxon>
        <taxon>Pseudomonadota</taxon>
        <taxon>Alphaproteobacteria</taxon>
        <taxon>Hyphomicrobiales</taxon>
        <taxon>Methylobacteriaceae</taxon>
        <taxon>Methylobacterium</taxon>
    </lineage>
</organism>
<keyword evidence="4" id="KW-0812">Transmembrane</keyword>
<protein>
    <submittedName>
        <fullName evidence="7">Methyl-accepting chemotaxis protein</fullName>
    </submittedName>
</protein>
<keyword evidence="4" id="KW-0472">Membrane</keyword>
<dbReference type="CDD" id="cd06225">
    <property type="entry name" value="HAMP"/>
    <property type="match status" value="1"/>
</dbReference>
<gene>
    <name evidence="7" type="ORF">DA075_14930</name>
</gene>
<dbReference type="PROSITE" id="PS50885">
    <property type="entry name" value="HAMP"/>
    <property type="match status" value="1"/>
</dbReference>
<dbReference type="PROSITE" id="PS50111">
    <property type="entry name" value="CHEMOTAXIS_TRANSDUC_2"/>
    <property type="match status" value="1"/>
</dbReference>
<evidence type="ECO:0000256" key="3">
    <source>
        <dbReference type="PROSITE-ProRule" id="PRU00284"/>
    </source>
</evidence>
<keyword evidence="8" id="KW-1185">Reference proteome</keyword>
<dbReference type="PANTHER" id="PTHR32089">
    <property type="entry name" value="METHYL-ACCEPTING CHEMOTAXIS PROTEIN MCPB"/>
    <property type="match status" value="1"/>
</dbReference>
<dbReference type="SMART" id="SM00304">
    <property type="entry name" value="HAMP"/>
    <property type="match status" value="1"/>
</dbReference>
<dbReference type="AlphaFoldDB" id="A0A2R4WKJ8"/>
<dbReference type="GO" id="GO:0007165">
    <property type="term" value="P:signal transduction"/>
    <property type="evidence" value="ECO:0007669"/>
    <property type="project" value="UniProtKB-KW"/>
</dbReference>
<proteinExistence type="inferred from homology"/>
<dbReference type="OrthoDB" id="3289104at2"/>
<feature type="domain" description="HAMP" evidence="6">
    <location>
        <begin position="348"/>
        <end position="401"/>
    </location>
</feature>
<dbReference type="InterPro" id="IPR004089">
    <property type="entry name" value="MCPsignal_dom"/>
</dbReference>
<evidence type="ECO:0000256" key="2">
    <source>
        <dbReference type="ARBA" id="ARBA00029447"/>
    </source>
</evidence>
<dbReference type="Gene3D" id="6.10.340.10">
    <property type="match status" value="1"/>
</dbReference>
<dbReference type="Pfam" id="PF00672">
    <property type="entry name" value="HAMP"/>
    <property type="match status" value="1"/>
</dbReference>
<dbReference type="KEGG" id="mee:DA075_14930"/>
<evidence type="ECO:0000259" key="6">
    <source>
        <dbReference type="PROSITE" id="PS50885"/>
    </source>
</evidence>
<evidence type="ECO:0000259" key="5">
    <source>
        <dbReference type="PROSITE" id="PS50111"/>
    </source>
</evidence>
<feature type="transmembrane region" description="Helical" evidence="4">
    <location>
        <begin position="325"/>
        <end position="346"/>
    </location>
</feature>